<keyword evidence="3" id="KW-1185">Reference proteome</keyword>
<comment type="caution">
    <text evidence="2">The sequence shown here is derived from an EMBL/GenBank/DDBJ whole genome shotgun (WGS) entry which is preliminary data.</text>
</comment>
<evidence type="ECO:0000259" key="1">
    <source>
        <dbReference type="Pfam" id="PF22936"/>
    </source>
</evidence>
<evidence type="ECO:0000313" key="3">
    <source>
        <dbReference type="Proteomes" id="UP000223968"/>
    </source>
</evidence>
<dbReference type="AlphaFoldDB" id="A0A2B7XJ60"/>
<dbReference type="OrthoDB" id="4187698at2759"/>
<sequence>MASNQAKHQADLRCPDWVLSNNSNVHVAKDRVWFVQYTPFKSELYGFHGPSNKPLPVVGIGTVEIITKRSPGRGGQASNYTMRLTNVLHAPSSLCNILGSPIFDQYKIQLGGERRPSSRGSIRDQEDRRVAYFDGGSPLFQLKLRGPPVGPPVGPHVIKHGQHYLIKAIWPNSEREKWHAHQTKATNAVHESDEYTAEERTWLKKHFRNEFHFLRSFGWNIYKDEHRAKGRAVLRAFKRAAEDEKDGDEIEYDEEEEDSDADSEAHIADYHFTKAELDFINDTWGNAVMFMHSYGLKYYDIYDCQMAKRIVEALMDDEVGDEGEDEDGGAKGIQSGFRDFFLTAF</sequence>
<dbReference type="Pfam" id="PF22936">
    <property type="entry name" value="Pol_BBD"/>
    <property type="match status" value="1"/>
</dbReference>
<dbReference type="STRING" id="1447875.A0A2B7XJ60"/>
<dbReference type="Proteomes" id="UP000223968">
    <property type="component" value="Unassembled WGS sequence"/>
</dbReference>
<proteinExistence type="predicted"/>
<dbReference type="InterPro" id="IPR054722">
    <property type="entry name" value="PolX-like_BBD"/>
</dbReference>
<evidence type="ECO:0000313" key="2">
    <source>
        <dbReference type="EMBL" id="PGH11774.1"/>
    </source>
</evidence>
<protein>
    <recommendedName>
        <fullName evidence="1">Retrovirus-related Pol polyprotein from transposon TNT 1-94-like beta-barrel domain-containing protein</fullName>
    </recommendedName>
</protein>
<feature type="domain" description="Retrovirus-related Pol polyprotein from transposon TNT 1-94-like beta-barrel" evidence="1">
    <location>
        <begin position="17"/>
        <end position="98"/>
    </location>
</feature>
<organism evidence="2 3">
    <name type="scientific">Helicocarpus griseus UAMH5409</name>
    <dbReference type="NCBI Taxonomy" id="1447875"/>
    <lineage>
        <taxon>Eukaryota</taxon>
        <taxon>Fungi</taxon>
        <taxon>Dikarya</taxon>
        <taxon>Ascomycota</taxon>
        <taxon>Pezizomycotina</taxon>
        <taxon>Eurotiomycetes</taxon>
        <taxon>Eurotiomycetidae</taxon>
        <taxon>Onygenales</taxon>
        <taxon>Ajellomycetaceae</taxon>
        <taxon>Helicocarpus</taxon>
    </lineage>
</organism>
<dbReference type="PANTHER" id="PTHR40628">
    <property type="entry name" value="CHROMO DOMAIN-CONTAINING PROTEIN"/>
    <property type="match status" value="1"/>
</dbReference>
<dbReference type="EMBL" id="PDNB01000068">
    <property type="protein sequence ID" value="PGH11774.1"/>
    <property type="molecule type" value="Genomic_DNA"/>
</dbReference>
<gene>
    <name evidence="2" type="ORF">AJ79_04675</name>
</gene>
<accession>A0A2B7XJ60</accession>
<name>A0A2B7XJ60_9EURO</name>
<dbReference type="PANTHER" id="PTHR40628:SF1">
    <property type="entry name" value="CHROMO DOMAIN-CONTAINING PROTEIN"/>
    <property type="match status" value="1"/>
</dbReference>
<reference evidence="2 3" key="1">
    <citation type="submission" date="2017-10" db="EMBL/GenBank/DDBJ databases">
        <title>Comparative genomics in systemic dimorphic fungi from Ajellomycetaceae.</title>
        <authorList>
            <person name="Munoz J.F."/>
            <person name="Mcewen J.G."/>
            <person name="Clay O.K."/>
            <person name="Cuomo C.A."/>
        </authorList>
    </citation>
    <scope>NUCLEOTIDE SEQUENCE [LARGE SCALE GENOMIC DNA]</scope>
    <source>
        <strain evidence="2 3">UAMH5409</strain>
    </source>
</reference>